<evidence type="ECO:0000256" key="1">
    <source>
        <dbReference type="SAM" id="SignalP"/>
    </source>
</evidence>
<dbReference type="EMBL" id="FOTF01000020">
    <property type="protein sequence ID" value="SFL46560.1"/>
    <property type="molecule type" value="Genomic_DNA"/>
</dbReference>
<feature type="chain" id="PRO_5011733607" evidence="1">
    <location>
        <begin position="24"/>
        <end position="293"/>
    </location>
</feature>
<keyword evidence="4" id="KW-1185">Reference proteome</keyword>
<keyword evidence="3" id="KW-0540">Nuclease</keyword>
<dbReference type="AlphaFoldDB" id="A0A1I4HXG4"/>
<dbReference type="SUPFAM" id="SSF56219">
    <property type="entry name" value="DNase I-like"/>
    <property type="match status" value="1"/>
</dbReference>
<dbReference type="Proteomes" id="UP000199550">
    <property type="component" value="Unassembled WGS sequence"/>
</dbReference>
<dbReference type="InterPro" id="IPR005135">
    <property type="entry name" value="Endo/exonuclease/phosphatase"/>
</dbReference>
<evidence type="ECO:0000259" key="2">
    <source>
        <dbReference type="Pfam" id="PF03372"/>
    </source>
</evidence>
<dbReference type="GO" id="GO:0004519">
    <property type="term" value="F:endonuclease activity"/>
    <property type="evidence" value="ECO:0007669"/>
    <property type="project" value="UniProtKB-KW"/>
</dbReference>
<keyword evidence="3" id="KW-0269">Exonuclease</keyword>
<reference evidence="3 4" key="1">
    <citation type="submission" date="2016-10" db="EMBL/GenBank/DDBJ databases">
        <authorList>
            <person name="de Groot N.N."/>
        </authorList>
    </citation>
    <scope>NUCLEOTIDE SEQUENCE [LARGE SCALE GENOMIC DNA]</scope>
    <source>
        <strain evidence="3 4">DSM 16199</strain>
    </source>
</reference>
<dbReference type="RefSeq" id="WP_090190962.1">
    <property type="nucleotide sequence ID" value="NZ_FOTF01000020.1"/>
</dbReference>
<dbReference type="STRING" id="195913.SAMN04488004_12051"/>
<feature type="domain" description="Endonuclease/exonuclease/phosphatase" evidence="2">
    <location>
        <begin position="51"/>
        <end position="283"/>
    </location>
</feature>
<organism evidence="3 4">
    <name type="scientific">Loktanella salsilacus</name>
    <dbReference type="NCBI Taxonomy" id="195913"/>
    <lineage>
        <taxon>Bacteria</taxon>
        <taxon>Pseudomonadati</taxon>
        <taxon>Pseudomonadota</taxon>
        <taxon>Alphaproteobacteria</taxon>
        <taxon>Rhodobacterales</taxon>
        <taxon>Roseobacteraceae</taxon>
        <taxon>Loktanella</taxon>
    </lineage>
</organism>
<name>A0A1I4HXG4_9RHOB</name>
<sequence length="293" mass="32361">MRRLTALFTLSLLLFACGPQGIALPPAHVDTVRIATQNSHYIILNKEKGSWSVGNWQDRRTSVDLAFKALDADIIGFQEMESFARGNDGSTNLARDWLLDQNPDYAAGASGDWRSFPSTQPIFYRRDRFTLLDQGWFFFSDTPDVIYSRTYDGSFPAFASTVRLQDKDGTILNVVNVHFEYKSGSNRLKSAALVASRMAPLIAAGERVALIGDINALRGSQTAQILKDAGFSFLPTSGSTYHLNRGINLFGAIDHIALAGPLTPAAPAQVQRRKFDGRWPSDHYAVVADIQTR</sequence>
<evidence type="ECO:0000313" key="4">
    <source>
        <dbReference type="Proteomes" id="UP000199550"/>
    </source>
</evidence>
<feature type="signal peptide" evidence="1">
    <location>
        <begin position="1"/>
        <end position="23"/>
    </location>
</feature>
<keyword evidence="3" id="KW-0378">Hydrolase</keyword>
<gene>
    <name evidence="3" type="ORF">SAMN04488004_12051</name>
</gene>
<accession>A0A1I4HXG4</accession>
<dbReference type="Pfam" id="PF03372">
    <property type="entry name" value="Exo_endo_phos"/>
    <property type="match status" value="1"/>
</dbReference>
<proteinExistence type="predicted"/>
<dbReference type="Gene3D" id="3.60.10.10">
    <property type="entry name" value="Endonuclease/exonuclease/phosphatase"/>
    <property type="match status" value="1"/>
</dbReference>
<keyword evidence="3" id="KW-0255">Endonuclease</keyword>
<dbReference type="GO" id="GO:0004527">
    <property type="term" value="F:exonuclease activity"/>
    <property type="evidence" value="ECO:0007669"/>
    <property type="project" value="UniProtKB-KW"/>
</dbReference>
<dbReference type="PROSITE" id="PS51257">
    <property type="entry name" value="PROKAR_LIPOPROTEIN"/>
    <property type="match status" value="1"/>
</dbReference>
<protein>
    <submittedName>
        <fullName evidence="3">Metal-dependent hydrolase, endonuclease/exonuclease/phosphatase family</fullName>
    </submittedName>
</protein>
<evidence type="ECO:0000313" key="3">
    <source>
        <dbReference type="EMBL" id="SFL46560.1"/>
    </source>
</evidence>
<keyword evidence="1" id="KW-0732">Signal</keyword>
<dbReference type="InterPro" id="IPR036691">
    <property type="entry name" value="Endo/exonu/phosph_ase_sf"/>
</dbReference>
<dbReference type="OrthoDB" id="9793162at2"/>